<dbReference type="EMBL" id="CAJVPK010000057">
    <property type="protein sequence ID" value="CAG8439516.1"/>
    <property type="molecule type" value="Genomic_DNA"/>
</dbReference>
<protein>
    <submittedName>
        <fullName evidence="2">8534_t:CDS:1</fullName>
    </submittedName>
</protein>
<feature type="chain" id="PRO_5040437870" evidence="1">
    <location>
        <begin position="22"/>
        <end position="206"/>
    </location>
</feature>
<evidence type="ECO:0000256" key="1">
    <source>
        <dbReference type="SAM" id="SignalP"/>
    </source>
</evidence>
<keyword evidence="3" id="KW-1185">Reference proteome</keyword>
<sequence>MKMKFNTCPLLLVIFAVIASANPINETALHLMEKRSKCPITGTDSCCYDHGKGCDPAVANYAWGMSCDTRSEVPVGIRCDSTNVPISPIFGYDGNSHTWTWTEACGGNDGCDCCSDYNRGGKYEWANWCEPRWTSEGNNEYCFNYSGCSGSDQCCFSNAVPYVCGGNPEIGFINCFCYSNPWESCGSGIGAYCWAKCGSDAPCKNH</sequence>
<dbReference type="AlphaFoldDB" id="A0A9N8YKT5"/>
<organism evidence="2 3">
    <name type="scientific">Diversispora eburnea</name>
    <dbReference type="NCBI Taxonomy" id="1213867"/>
    <lineage>
        <taxon>Eukaryota</taxon>
        <taxon>Fungi</taxon>
        <taxon>Fungi incertae sedis</taxon>
        <taxon>Mucoromycota</taxon>
        <taxon>Glomeromycotina</taxon>
        <taxon>Glomeromycetes</taxon>
        <taxon>Diversisporales</taxon>
        <taxon>Diversisporaceae</taxon>
        <taxon>Diversispora</taxon>
    </lineage>
</organism>
<proteinExistence type="predicted"/>
<evidence type="ECO:0000313" key="2">
    <source>
        <dbReference type="EMBL" id="CAG8439516.1"/>
    </source>
</evidence>
<comment type="caution">
    <text evidence="2">The sequence shown here is derived from an EMBL/GenBank/DDBJ whole genome shotgun (WGS) entry which is preliminary data.</text>
</comment>
<reference evidence="2" key="1">
    <citation type="submission" date="2021-06" db="EMBL/GenBank/DDBJ databases">
        <authorList>
            <person name="Kallberg Y."/>
            <person name="Tangrot J."/>
            <person name="Rosling A."/>
        </authorList>
    </citation>
    <scope>NUCLEOTIDE SEQUENCE</scope>
    <source>
        <strain evidence="2">AZ414A</strain>
    </source>
</reference>
<keyword evidence="1" id="KW-0732">Signal</keyword>
<feature type="signal peptide" evidence="1">
    <location>
        <begin position="1"/>
        <end position="21"/>
    </location>
</feature>
<evidence type="ECO:0000313" key="3">
    <source>
        <dbReference type="Proteomes" id="UP000789706"/>
    </source>
</evidence>
<dbReference type="Proteomes" id="UP000789706">
    <property type="component" value="Unassembled WGS sequence"/>
</dbReference>
<name>A0A9N8YKT5_9GLOM</name>
<accession>A0A9N8YKT5</accession>
<gene>
    <name evidence="2" type="ORF">DEBURN_LOCUS1321</name>
</gene>
<dbReference type="OrthoDB" id="2454091at2759"/>